<dbReference type="InterPro" id="IPR005149">
    <property type="entry name" value="Tscrpt_reg_PadR_N"/>
</dbReference>
<dbReference type="SUPFAM" id="SSF46785">
    <property type="entry name" value="Winged helix' DNA-binding domain"/>
    <property type="match status" value="1"/>
</dbReference>
<dbReference type="InterPro" id="IPR036388">
    <property type="entry name" value="WH-like_DNA-bd_sf"/>
</dbReference>
<dbReference type="RefSeq" id="WP_126821576.1">
    <property type="nucleotide sequence ID" value="NZ_JBHLWU010000001.1"/>
</dbReference>
<protein>
    <recommendedName>
        <fullName evidence="1">Transcription regulator PadR N-terminal domain-containing protein</fullName>
    </recommendedName>
</protein>
<comment type="caution">
    <text evidence="2">The sequence shown here is derived from an EMBL/GenBank/DDBJ whole genome shotgun (WGS) entry which is preliminary data.</text>
</comment>
<sequence>MSSIDLIILGMLTEKKQSAYELQKDIVKHQVSKWLKISVPSVYKKTIQLCEKGYLTKETVSGKKKAEKIRYKITPSGKDYFMELMHQNIKKEVSVLFDFNVVIANLNKVDYEEAIQLLEDLRVNFFNSQQYYQEKIKELSWLPLVGKTIIEQQLIVCESLLRWLEKFIQEYKQEQKKKSNES</sequence>
<keyword evidence="3" id="KW-1185">Reference proteome</keyword>
<dbReference type="AlphaFoldDB" id="A0A430AID3"/>
<dbReference type="PANTHER" id="PTHR33169:SF14">
    <property type="entry name" value="TRANSCRIPTIONAL REGULATOR RV3488"/>
    <property type="match status" value="1"/>
</dbReference>
<dbReference type="OrthoDB" id="9808762at2"/>
<evidence type="ECO:0000259" key="1">
    <source>
        <dbReference type="Pfam" id="PF03551"/>
    </source>
</evidence>
<dbReference type="Proteomes" id="UP000288669">
    <property type="component" value="Unassembled WGS sequence"/>
</dbReference>
<gene>
    <name evidence="2" type="ORF">CBF30_00035</name>
</gene>
<evidence type="ECO:0000313" key="3">
    <source>
        <dbReference type="Proteomes" id="UP000288669"/>
    </source>
</evidence>
<proteinExistence type="predicted"/>
<evidence type="ECO:0000313" key="2">
    <source>
        <dbReference type="EMBL" id="RSU07667.1"/>
    </source>
</evidence>
<feature type="domain" description="Transcription regulator PadR N-terminal" evidence="1">
    <location>
        <begin position="8"/>
        <end position="81"/>
    </location>
</feature>
<dbReference type="Gene3D" id="1.10.10.10">
    <property type="entry name" value="Winged helix-like DNA-binding domain superfamily/Winged helix DNA-binding domain"/>
    <property type="match status" value="1"/>
</dbReference>
<dbReference type="Pfam" id="PF03551">
    <property type="entry name" value="PadR"/>
    <property type="match status" value="1"/>
</dbReference>
<organism evidence="2 3">
    <name type="scientific">Vagococcus entomophilus</name>
    <dbReference type="NCBI Taxonomy" id="1160095"/>
    <lineage>
        <taxon>Bacteria</taxon>
        <taxon>Bacillati</taxon>
        <taxon>Bacillota</taxon>
        <taxon>Bacilli</taxon>
        <taxon>Lactobacillales</taxon>
        <taxon>Enterococcaceae</taxon>
        <taxon>Vagococcus</taxon>
    </lineage>
</organism>
<dbReference type="EMBL" id="NGJZ01000001">
    <property type="protein sequence ID" value="RSU07667.1"/>
    <property type="molecule type" value="Genomic_DNA"/>
</dbReference>
<dbReference type="InterPro" id="IPR036390">
    <property type="entry name" value="WH_DNA-bd_sf"/>
</dbReference>
<accession>A0A430AID3</accession>
<dbReference type="InterPro" id="IPR052509">
    <property type="entry name" value="Metal_resp_DNA-bind_regulator"/>
</dbReference>
<name>A0A430AID3_9ENTE</name>
<reference evidence="2 3" key="1">
    <citation type="submission" date="2017-05" db="EMBL/GenBank/DDBJ databases">
        <title>Vagococcus spp. assemblies.</title>
        <authorList>
            <person name="Gulvik C.A."/>
        </authorList>
    </citation>
    <scope>NUCLEOTIDE SEQUENCE [LARGE SCALE GENOMIC DNA]</scope>
    <source>
        <strain evidence="2 3">DSM 24756</strain>
    </source>
</reference>
<dbReference type="PANTHER" id="PTHR33169">
    <property type="entry name" value="PADR-FAMILY TRANSCRIPTIONAL REGULATOR"/>
    <property type="match status" value="1"/>
</dbReference>